<dbReference type="EMBL" id="AEVT01000056">
    <property type="protein sequence ID" value="EGA70732.1"/>
    <property type="molecule type" value="Genomic_DNA"/>
</dbReference>
<gene>
    <name evidence="1" type="ORF">VISI1226_01365</name>
</gene>
<organism evidence="1 2">
    <name type="scientific">Vibrio sinaloensis DSM 21326</name>
    <dbReference type="NCBI Taxonomy" id="945550"/>
    <lineage>
        <taxon>Bacteria</taxon>
        <taxon>Pseudomonadati</taxon>
        <taxon>Pseudomonadota</taxon>
        <taxon>Gammaproteobacteria</taxon>
        <taxon>Vibrionales</taxon>
        <taxon>Vibrionaceae</taxon>
        <taxon>Vibrio</taxon>
        <taxon>Vibrio oreintalis group</taxon>
    </lineage>
</organism>
<name>E8M5D9_PHOS4</name>
<protein>
    <submittedName>
        <fullName evidence="1">Uncharacterized protein</fullName>
    </submittedName>
</protein>
<comment type="caution">
    <text evidence="1">The sequence shown here is derived from an EMBL/GenBank/DDBJ whole genome shotgun (WGS) entry which is preliminary data.</text>
</comment>
<evidence type="ECO:0000313" key="1">
    <source>
        <dbReference type="EMBL" id="EGA70732.1"/>
    </source>
</evidence>
<evidence type="ECO:0000313" key="2">
    <source>
        <dbReference type="Proteomes" id="UP000006228"/>
    </source>
</evidence>
<accession>E8M5D9</accession>
<dbReference type="Proteomes" id="UP000006228">
    <property type="component" value="Unassembled WGS sequence"/>
</dbReference>
<reference evidence="1 2" key="1">
    <citation type="journal article" date="2012" name="Int. J. Syst. Evol. Microbiol.">
        <title>Vibrio caribbeanicus sp. nov., isolated from the marine sponge Scleritoderma cyanea.</title>
        <authorList>
            <person name="Hoffmann M."/>
            <person name="Monday S.R."/>
            <person name="Allard M.W."/>
            <person name="Strain E.A."/>
            <person name="Whittaker P."/>
            <person name="Naum M."/>
            <person name="McCarthy P.J."/>
            <person name="Lopez J.V."/>
            <person name="Fischer M."/>
            <person name="Brown E.W."/>
        </authorList>
    </citation>
    <scope>NUCLEOTIDE SEQUENCE [LARGE SCALE GENOMIC DNA]</scope>
    <source>
        <strain evidence="2">DSMZ 21326</strain>
    </source>
</reference>
<sequence>MLAQNFVKQVSMHEHCVRNLVSLKKRSEIKQIKRKTKRFDVMAQIP</sequence>
<proteinExistence type="predicted"/>
<dbReference type="AlphaFoldDB" id="E8M5D9"/>